<evidence type="ECO:0000259" key="8">
    <source>
        <dbReference type="SMART" id="SM00451"/>
    </source>
</evidence>
<dbReference type="PANTHER" id="PTHR13278:SF0">
    <property type="entry name" value="ZINC FINGER PROTEIN 830"/>
    <property type="match status" value="1"/>
</dbReference>
<dbReference type="InterPro" id="IPR003604">
    <property type="entry name" value="Matrin/U1-like-C_Znf_C2H2"/>
</dbReference>
<dbReference type="GO" id="GO:0005681">
    <property type="term" value="C:spliceosomal complex"/>
    <property type="evidence" value="ECO:0007669"/>
    <property type="project" value="InterPro"/>
</dbReference>
<evidence type="ECO:0000256" key="4">
    <source>
        <dbReference type="ARBA" id="ARBA00022833"/>
    </source>
</evidence>
<dbReference type="InterPro" id="IPR040050">
    <property type="entry name" value="ZNF830-like"/>
</dbReference>
<organism evidence="9 10">
    <name type="scientific">Elsinoe australis</name>
    <dbReference type="NCBI Taxonomy" id="40998"/>
    <lineage>
        <taxon>Eukaryota</taxon>
        <taxon>Fungi</taxon>
        <taxon>Dikarya</taxon>
        <taxon>Ascomycota</taxon>
        <taxon>Pezizomycotina</taxon>
        <taxon>Dothideomycetes</taxon>
        <taxon>Dothideomycetidae</taxon>
        <taxon>Myriangiales</taxon>
        <taxon>Elsinoaceae</taxon>
        <taxon>Elsinoe</taxon>
    </lineage>
</organism>
<name>A0A4U7B5K2_9PEZI</name>
<evidence type="ECO:0000256" key="6">
    <source>
        <dbReference type="ARBA" id="ARBA00023242"/>
    </source>
</evidence>
<evidence type="ECO:0000256" key="1">
    <source>
        <dbReference type="ARBA" id="ARBA00004123"/>
    </source>
</evidence>
<reference evidence="9 10" key="1">
    <citation type="submission" date="2018-02" db="EMBL/GenBank/DDBJ databases">
        <title>Draft genome sequences of Elsinoe sp., causing black scab on jojoba.</title>
        <authorList>
            <person name="Stodart B."/>
            <person name="Jeffress S."/>
            <person name="Ash G."/>
            <person name="Arun Chinnappa K."/>
        </authorList>
    </citation>
    <scope>NUCLEOTIDE SEQUENCE [LARGE SCALE GENOMIC DNA]</scope>
    <source>
        <strain evidence="9 10">Hillstone_2</strain>
    </source>
</reference>
<dbReference type="InterPro" id="IPR036236">
    <property type="entry name" value="Znf_C2H2_sf"/>
</dbReference>
<feature type="domain" description="U1-type" evidence="8">
    <location>
        <begin position="27"/>
        <end position="61"/>
    </location>
</feature>
<feature type="compositionally biased region" description="Basic and acidic residues" evidence="7">
    <location>
        <begin position="195"/>
        <end position="223"/>
    </location>
</feature>
<evidence type="ECO:0000256" key="2">
    <source>
        <dbReference type="ARBA" id="ARBA00022723"/>
    </source>
</evidence>
<comment type="caution">
    <text evidence="9">The sequence shown here is derived from an EMBL/GenBank/DDBJ whole genome shotgun (WGS) entry which is preliminary data.</text>
</comment>
<dbReference type="GO" id="GO:0051301">
    <property type="term" value="P:cell division"/>
    <property type="evidence" value="ECO:0007669"/>
    <property type="project" value="UniProtKB-KW"/>
</dbReference>
<feature type="region of interest" description="Disordered" evidence="7">
    <location>
        <begin position="265"/>
        <end position="307"/>
    </location>
</feature>
<dbReference type="SMART" id="SM00451">
    <property type="entry name" value="ZnF_U1"/>
    <property type="match status" value="1"/>
</dbReference>
<dbReference type="GO" id="GO:0016607">
    <property type="term" value="C:nuclear speck"/>
    <property type="evidence" value="ECO:0007669"/>
    <property type="project" value="UniProtKB-SubCell"/>
</dbReference>
<comment type="subcellular location">
    <subcellularLocation>
        <location evidence="1">Nucleus</location>
    </subcellularLocation>
</comment>
<feature type="compositionally biased region" description="Basic and acidic residues" evidence="7">
    <location>
        <begin position="85"/>
        <end position="94"/>
    </location>
</feature>
<protein>
    <submittedName>
        <fullName evidence="9">Putative nucleic acid binding protein 11</fullName>
    </submittedName>
</protein>
<keyword evidence="3" id="KW-0863">Zinc-finger</keyword>
<dbReference type="GO" id="GO:0033260">
    <property type="term" value="P:nuclear DNA replication"/>
    <property type="evidence" value="ECO:0007669"/>
    <property type="project" value="TreeGrafter"/>
</dbReference>
<feature type="compositionally biased region" description="Acidic residues" evidence="7">
    <location>
        <begin position="287"/>
        <end position="301"/>
    </location>
</feature>
<gene>
    <name evidence="9" type="ORF">C1H76_2976</name>
</gene>
<keyword evidence="5" id="KW-0175">Coiled coil</keyword>
<dbReference type="EMBL" id="PTQR01000038">
    <property type="protein sequence ID" value="TKX24801.1"/>
    <property type="molecule type" value="Genomic_DNA"/>
</dbReference>
<evidence type="ECO:0000256" key="5">
    <source>
        <dbReference type="ARBA" id="ARBA00023054"/>
    </source>
</evidence>
<keyword evidence="6" id="KW-0539">Nucleus</keyword>
<dbReference type="Gene3D" id="3.30.160.60">
    <property type="entry name" value="Classic Zinc Finger"/>
    <property type="match status" value="1"/>
</dbReference>
<evidence type="ECO:0000256" key="3">
    <source>
        <dbReference type="ARBA" id="ARBA00022771"/>
    </source>
</evidence>
<proteinExistence type="predicted"/>
<evidence type="ECO:0000313" key="10">
    <source>
        <dbReference type="Proteomes" id="UP000308133"/>
    </source>
</evidence>
<dbReference type="AlphaFoldDB" id="A0A4U7B5K2"/>
<dbReference type="GO" id="GO:0005694">
    <property type="term" value="C:chromosome"/>
    <property type="evidence" value="ECO:0007669"/>
    <property type="project" value="UniProtKB-SubCell"/>
</dbReference>
<keyword evidence="4" id="KW-0862">Zinc</keyword>
<dbReference type="SUPFAM" id="SSF57667">
    <property type="entry name" value="beta-beta-alpha zinc fingers"/>
    <property type="match status" value="1"/>
</dbReference>
<dbReference type="GO" id="GO:0008270">
    <property type="term" value="F:zinc ion binding"/>
    <property type="evidence" value="ECO:0007669"/>
    <property type="project" value="UniProtKB-KW"/>
</dbReference>
<dbReference type="GO" id="GO:0033314">
    <property type="term" value="P:mitotic DNA replication checkpoint signaling"/>
    <property type="evidence" value="ECO:0007669"/>
    <property type="project" value="TreeGrafter"/>
</dbReference>
<keyword evidence="2" id="KW-0479">Metal-binding</keyword>
<evidence type="ECO:0000313" key="9">
    <source>
        <dbReference type="EMBL" id="TKX24801.1"/>
    </source>
</evidence>
<dbReference type="GO" id="GO:0044773">
    <property type="term" value="P:mitotic DNA damage checkpoint signaling"/>
    <property type="evidence" value="ECO:0007669"/>
    <property type="project" value="TreeGrafter"/>
</dbReference>
<accession>A0A4U7B5K2</accession>
<sequence>MADARALLQASRASRRITHPYARYTDAGKLHCSLCSIAIKSESNWNSHLKTPEHAKRALRAAEALKSQSSKKRKADSEDEGEEDEARKRVRGTEDSEEEADQARQQVPRIEVSEEPDTVDSKHSWQTNGVEMRTDTVEGPARETAQGIEDDPEWLELQRMLEAPEQEEGTGKKDLYAHATISAAPMTAEEIAAQAREEMSEQRGRREREMEDEKEDAEEKLQAEFEEMDELEERVRKLREKREALRTASSAMGAEEKGQITKEVMAGELEAEAAASNTDGQTNTVVADDDDDDDDDEDLDDWNFGVD</sequence>
<dbReference type="PANTHER" id="PTHR13278">
    <property type="entry name" value="ZINC FINGER PROTEIN 830"/>
    <property type="match status" value="1"/>
</dbReference>
<dbReference type="Proteomes" id="UP000308133">
    <property type="component" value="Unassembled WGS sequence"/>
</dbReference>
<feature type="compositionally biased region" description="Polar residues" evidence="7">
    <location>
        <begin position="275"/>
        <end position="285"/>
    </location>
</feature>
<evidence type="ECO:0000256" key="7">
    <source>
        <dbReference type="SAM" id="MobiDB-lite"/>
    </source>
</evidence>
<dbReference type="GO" id="GO:0003676">
    <property type="term" value="F:nucleic acid binding"/>
    <property type="evidence" value="ECO:0007669"/>
    <property type="project" value="InterPro"/>
</dbReference>
<feature type="region of interest" description="Disordered" evidence="7">
    <location>
        <begin position="50"/>
        <end position="173"/>
    </location>
</feature>
<feature type="region of interest" description="Disordered" evidence="7">
    <location>
        <begin position="194"/>
        <end position="230"/>
    </location>
</feature>